<dbReference type="EMBL" id="AP012057">
    <property type="protein sequence ID" value="BAN04479.1"/>
    <property type="molecule type" value="Genomic_DNA"/>
</dbReference>
<dbReference type="RefSeq" id="WP_015443726.1">
    <property type="nucleotide sequence ID" value="NC_020520.1"/>
</dbReference>
<dbReference type="OrthoDB" id="3261064at2"/>
<sequence>MFDEVIDELAECSPRRLDAALEAAELARRDAEARIAAVTAVIAARGGYRDHGYRSMRTYLKGRLNCSGAAANKIRRRADLVNLDVAVGNGLLAGRIGSDQVDVLAKAALHPVAGQRFAEFAPQLLDHAEHLEFRDFDTVVAHFITQADPDGSFDDQRFHENERTATVADVDGSIEVHASGGSPLAAAEMKAIFDQAVEAEFHKDCAARRAEHGEGALGAPLPRTAQQRRFDALYNIFMASVTAPVGGRVPEPLVNIVIDQVTAGRVLEAHGLVESADISGIGPEAFAEAEADLLGRHCAVEGTPVHPDIALAAMIGGRIRRAIIDADGVTIDLGRTQRLFTGKAREAAQLLAVTCTHRGCDVPAKFCDIDHRIEWAAASGATDQRNAMTLCGVHDRWKHANSIRSRRAANGRIYLIRPDGSVIAPVGETEPDWAEPVPA</sequence>
<accession>A0A6C7EH64</accession>
<keyword evidence="3" id="KW-1185">Reference proteome</keyword>
<gene>
    <name evidence="2" type="ORF">YM304_41650</name>
</gene>
<reference evidence="2 3" key="1">
    <citation type="journal article" date="2013" name="Int. J. Syst. Evol. Microbiol.">
        <title>Ilumatobacter nonamiense sp. nov. and Ilumatobacter coccineum sp. nov., isolated from seashore sand.</title>
        <authorList>
            <person name="Matsumoto A."/>
            <person name="Kasai H."/>
            <person name="Matsuo Y."/>
            <person name="Shizuri Y."/>
            <person name="Ichikawa N."/>
            <person name="Fujita N."/>
            <person name="Omura S."/>
            <person name="Takahashi Y."/>
        </authorList>
    </citation>
    <scope>NUCLEOTIDE SEQUENCE [LARGE SCALE GENOMIC DNA]</scope>
    <source>
        <strain evidence="3">NBRC 103263 / KCTC 29153 / YM16-304</strain>
    </source>
</reference>
<evidence type="ECO:0000313" key="2">
    <source>
        <dbReference type="EMBL" id="BAN04479.1"/>
    </source>
</evidence>
<dbReference type="Pfam" id="PF02720">
    <property type="entry name" value="DUF222"/>
    <property type="match status" value="1"/>
</dbReference>
<organism evidence="2 3">
    <name type="scientific">Ilumatobacter coccineus (strain NBRC 103263 / KCTC 29153 / YM16-304)</name>
    <dbReference type="NCBI Taxonomy" id="1313172"/>
    <lineage>
        <taxon>Bacteria</taxon>
        <taxon>Bacillati</taxon>
        <taxon>Actinomycetota</taxon>
        <taxon>Acidimicrobiia</taxon>
        <taxon>Acidimicrobiales</taxon>
        <taxon>Ilumatobacteraceae</taxon>
        <taxon>Ilumatobacter</taxon>
    </lineage>
</organism>
<proteinExistence type="predicted"/>
<dbReference type="KEGG" id="aym:YM304_41650"/>
<evidence type="ECO:0000313" key="3">
    <source>
        <dbReference type="Proteomes" id="UP000011863"/>
    </source>
</evidence>
<dbReference type="Proteomes" id="UP000011863">
    <property type="component" value="Chromosome"/>
</dbReference>
<evidence type="ECO:0000259" key="1">
    <source>
        <dbReference type="Pfam" id="PF02720"/>
    </source>
</evidence>
<dbReference type="AlphaFoldDB" id="A0A6C7EH64"/>
<name>A0A6C7EH64_ILUCY</name>
<feature type="domain" description="DUF222" evidence="1">
    <location>
        <begin position="19"/>
        <end position="271"/>
    </location>
</feature>
<protein>
    <recommendedName>
        <fullName evidence="1">DUF222 domain-containing protein</fullName>
    </recommendedName>
</protein>
<dbReference type="InterPro" id="IPR003870">
    <property type="entry name" value="DUF222"/>
</dbReference>